<proteinExistence type="predicted"/>
<dbReference type="EMBL" id="GL732561">
    <property type="protein sequence ID" value="EFX77691.1"/>
    <property type="molecule type" value="Genomic_DNA"/>
</dbReference>
<dbReference type="OrthoDB" id="1751331at2759"/>
<dbReference type="GO" id="GO:0005662">
    <property type="term" value="C:DNA replication factor A complex"/>
    <property type="evidence" value="ECO:0000318"/>
    <property type="project" value="GO_Central"/>
</dbReference>
<dbReference type="GO" id="GO:0003684">
    <property type="term" value="F:damaged DNA binding"/>
    <property type="evidence" value="ECO:0000318"/>
    <property type="project" value="GO_Central"/>
</dbReference>
<dbReference type="GO" id="GO:0007004">
    <property type="term" value="P:telomere maintenance via telomerase"/>
    <property type="evidence" value="ECO:0000318"/>
    <property type="project" value="GO_Central"/>
</dbReference>
<dbReference type="STRING" id="6669.E9GSC9"/>
<dbReference type="GO" id="GO:0006289">
    <property type="term" value="P:nucleotide-excision repair"/>
    <property type="evidence" value="ECO:0000318"/>
    <property type="project" value="GO_Central"/>
</dbReference>
<dbReference type="GO" id="GO:0051321">
    <property type="term" value="P:meiotic cell cycle"/>
    <property type="evidence" value="ECO:0000318"/>
    <property type="project" value="GO_Central"/>
</dbReference>
<dbReference type="PhylomeDB" id="E9GSC9"/>
<dbReference type="GO" id="GO:0000724">
    <property type="term" value="P:double-strand break repair via homologous recombination"/>
    <property type="evidence" value="ECO:0000318"/>
    <property type="project" value="GO_Central"/>
</dbReference>
<dbReference type="GO" id="GO:0006260">
    <property type="term" value="P:DNA replication"/>
    <property type="evidence" value="ECO:0000318"/>
    <property type="project" value="GO_Central"/>
</dbReference>
<evidence type="ECO:0000313" key="1">
    <source>
        <dbReference type="EMBL" id="EFX77691.1"/>
    </source>
</evidence>
<dbReference type="HOGENOM" id="CLU_1200899_0_0_1"/>
<dbReference type="eggNOG" id="KOG0851">
    <property type="taxonomic scope" value="Eukaryota"/>
</dbReference>
<dbReference type="Gene3D" id="2.40.50.140">
    <property type="entry name" value="Nucleic acid-binding proteins"/>
    <property type="match status" value="2"/>
</dbReference>
<dbReference type="GO" id="GO:0043047">
    <property type="term" value="F:single-stranded telomeric DNA binding"/>
    <property type="evidence" value="ECO:0000318"/>
    <property type="project" value="GO_Central"/>
</dbReference>
<dbReference type="SUPFAM" id="SSF50249">
    <property type="entry name" value="Nucleic acid-binding proteins"/>
    <property type="match status" value="2"/>
</dbReference>
<dbReference type="Proteomes" id="UP000000305">
    <property type="component" value="Unassembled WGS sequence"/>
</dbReference>
<dbReference type="InParanoid" id="E9GSC9"/>
<name>E9GSC9_DAPPU</name>
<gene>
    <name evidence="1" type="ORF">DAPPUDRAFT_105965</name>
</gene>
<reference evidence="1 2" key="1">
    <citation type="journal article" date="2011" name="Science">
        <title>The ecoresponsive genome of Daphnia pulex.</title>
        <authorList>
            <person name="Colbourne J.K."/>
            <person name="Pfrender M.E."/>
            <person name="Gilbert D."/>
            <person name="Thomas W.K."/>
            <person name="Tucker A."/>
            <person name="Oakley T.H."/>
            <person name="Tokishita S."/>
            <person name="Aerts A."/>
            <person name="Arnold G.J."/>
            <person name="Basu M.K."/>
            <person name="Bauer D.J."/>
            <person name="Caceres C.E."/>
            <person name="Carmel L."/>
            <person name="Casola C."/>
            <person name="Choi J.H."/>
            <person name="Detter J.C."/>
            <person name="Dong Q."/>
            <person name="Dusheyko S."/>
            <person name="Eads B.D."/>
            <person name="Frohlich T."/>
            <person name="Geiler-Samerotte K.A."/>
            <person name="Gerlach D."/>
            <person name="Hatcher P."/>
            <person name="Jogdeo S."/>
            <person name="Krijgsveld J."/>
            <person name="Kriventseva E.V."/>
            <person name="Kultz D."/>
            <person name="Laforsch C."/>
            <person name="Lindquist E."/>
            <person name="Lopez J."/>
            <person name="Manak J.R."/>
            <person name="Muller J."/>
            <person name="Pangilinan J."/>
            <person name="Patwardhan R.P."/>
            <person name="Pitluck S."/>
            <person name="Pritham E.J."/>
            <person name="Rechtsteiner A."/>
            <person name="Rho M."/>
            <person name="Rogozin I.B."/>
            <person name="Sakarya O."/>
            <person name="Salamov A."/>
            <person name="Schaack S."/>
            <person name="Shapiro H."/>
            <person name="Shiga Y."/>
            <person name="Skalitzky C."/>
            <person name="Smith Z."/>
            <person name="Souvorov A."/>
            <person name="Sung W."/>
            <person name="Tang Z."/>
            <person name="Tsuchiya D."/>
            <person name="Tu H."/>
            <person name="Vos H."/>
            <person name="Wang M."/>
            <person name="Wolf Y.I."/>
            <person name="Yamagata H."/>
            <person name="Yamada T."/>
            <person name="Ye Y."/>
            <person name="Shaw J.R."/>
            <person name="Andrews J."/>
            <person name="Crease T.J."/>
            <person name="Tang H."/>
            <person name="Lucas S.M."/>
            <person name="Robertson H.M."/>
            <person name="Bork P."/>
            <person name="Koonin E.V."/>
            <person name="Zdobnov E.M."/>
            <person name="Grigoriev I.V."/>
            <person name="Lynch M."/>
            <person name="Boore J.L."/>
        </authorList>
    </citation>
    <scope>NUCLEOTIDE SEQUENCE [LARGE SCALE GENOMIC DNA]</scope>
</reference>
<dbReference type="KEGG" id="dpx:DAPPUDRAFT_105965"/>
<keyword evidence="2" id="KW-1185">Reference proteome</keyword>
<protein>
    <recommendedName>
        <fullName evidence="3">Replication protein A OB domain-containing protein</fullName>
    </recommendedName>
</protein>
<evidence type="ECO:0000313" key="2">
    <source>
        <dbReference type="Proteomes" id="UP000000305"/>
    </source>
</evidence>
<organism evidence="1 2">
    <name type="scientific">Daphnia pulex</name>
    <name type="common">Water flea</name>
    <dbReference type="NCBI Taxonomy" id="6669"/>
    <lineage>
        <taxon>Eukaryota</taxon>
        <taxon>Metazoa</taxon>
        <taxon>Ecdysozoa</taxon>
        <taxon>Arthropoda</taxon>
        <taxon>Crustacea</taxon>
        <taxon>Branchiopoda</taxon>
        <taxon>Diplostraca</taxon>
        <taxon>Cladocera</taxon>
        <taxon>Anomopoda</taxon>
        <taxon>Daphniidae</taxon>
        <taxon>Daphnia</taxon>
    </lineage>
</organism>
<dbReference type="AlphaFoldDB" id="E9GSC9"/>
<evidence type="ECO:0008006" key="3">
    <source>
        <dbReference type="Google" id="ProtNLM"/>
    </source>
</evidence>
<sequence>MISFDSKKRSSGTRINCDFQDESGLKIKGSAFDDHAKSLDKQISVGKNYAISKAKVQDLFGNKVKGFHNYELVLYKHSQFELLKDDNDYVAPVDHFRPLSDLDSGNVDVEASINVLAVVKSIGAMQNMEIKNKDGTIRDAAYLEVQLVDRSLQHSQIPITFWGPAAADVRRHPAGSAIKLKGVVVISREGRLSLKATGVTDVEFDPKTDDAQELLSWFGGDDDSKRRRIGE</sequence>
<accession>E9GSC9</accession>
<dbReference type="InterPro" id="IPR012340">
    <property type="entry name" value="NA-bd_OB-fold"/>
</dbReference>